<gene>
    <name evidence="7" type="ORF">AVDCRST_MAG85-2257</name>
</gene>
<dbReference type="InterPro" id="IPR036465">
    <property type="entry name" value="vWFA_dom_sf"/>
</dbReference>
<dbReference type="Pfam" id="PF13519">
    <property type="entry name" value="VWA_2"/>
    <property type="match status" value="1"/>
</dbReference>
<keyword evidence="3 5" id="KW-1133">Transmembrane helix</keyword>
<dbReference type="Gene3D" id="3.40.50.410">
    <property type="entry name" value="von Willebrand factor, type A domain"/>
    <property type="match status" value="1"/>
</dbReference>
<organism evidence="7">
    <name type="scientific">uncultured Solirubrobacteraceae bacterium</name>
    <dbReference type="NCBI Taxonomy" id="1162706"/>
    <lineage>
        <taxon>Bacteria</taxon>
        <taxon>Bacillati</taxon>
        <taxon>Actinomycetota</taxon>
        <taxon>Thermoleophilia</taxon>
        <taxon>Solirubrobacterales</taxon>
        <taxon>Solirubrobacteraceae</taxon>
        <taxon>environmental samples</taxon>
    </lineage>
</organism>
<reference evidence="7" key="1">
    <citation type="submission" date="2020-02" db="EMBL/GenBank/DDBJ databases">
        <authorList>
            <person name="Meier V. D."/>
        </authorList>
    </citation>
    <scope>NUCLEOTIDE SEQUENCE</scope>
    <source>
        <strain evidence="7">AVDCRST_MAG85</strain>
    </source>
</reference>
<feature type="transmembrane region" description="Helical" evidence="5">
    <location>
        <begin position="41"/>
        <end position="61"/>
    </location>
</feature>
<sequence>TLLSLVDAEHDGRCPVTSPSPRVAPLRGGDAPGATVTAMSFASPAYLVALVAVPVLVLLYVRSERRRRARRDALVSPALLPAVTPNLPRWRRHLPVAGYGLAATALVVGLARPQATVAVPVEQATVVVATDRSGSMLAEDVRPSRLVAAREAAETFLDAVPDDVRVGAVAFNHEPTVLQSPTRDHDAVLGALRTVKAAGSTATGDALASALDLVRQARAQSARPGAKASPAAIVLLSDGKSVRGRDALAVAEEARRAKVPVYTVALGTPGGTIESEDENGATVTRQVPPDPATLEQVAQRTGGEAFTIDDAEELEQIYERLGSELATEDRKQEVTSAFAGGALLLVVLAVGGSVRWFGRVV</sequence>
<accession>A0A6J4SZ64</accession>
<proteinExistence type="predicted"/>
<keyword evidence="4 5" id="KW-0472">Membrane</keyword>
<evidence type="ECO:0000313" key="7">
    <source>
        <dbReference type="EMBL" id="CAA9509597.1"/>
    </source>
</evidence>
<protein>
    <recommendedName>
        <fullName evidence="6">VWFA domain-containing protein</fullName>
    </recommendedName>
</protein>
<evidence type="ECO:0000256" key="3">
    <source>
        <dbReference type="ARBA" id="ARBA00022989"/>
    </source>
</evidence>
<feature type="transmembrane region" description="Helical" evidence="5">
    <location>
        <begin position="337"/>
        <end position="358"/>
    </location>
</feature>
<keyword evidence="2 5" id="KW-0812">Transmembrane</keyword>
<feature type="domain" description="VWFA" evidence="6">
    <location>
        <begin position="125"/>
        <end position="321"/>
    </location>
</feature>
<feature type="non-terminal residue" evidence="7">
    <location>
        <position position="1"/>
    </location>
</feature>
<evidence type="ECO:0000256" key="2">
    <source>
        <dbReference type="ARBA" id="ARBA00022692"/>
    </source>
</evidence>
<dbReference type="SUPFAM" id="SSF53300">
    <property type="entry name" value="vWA-like"/>
    <property type="match status" value="1"/>
</dbReference>
<keyword evidence="1" id="KW-1003">Cell membrane</keyword>
<dbReference type="EMBL" id="CADCVT010000248">
    <property type="protein sequence ID" value="CAA9509597.1"/>
    <property type="molecule type" value="Genomic_DNA"/>
</dbReference>
<evidence type="ECO:0000256" key="4">
    <source>
        <dbReference type="ARBA" id="ARBA00023136"/>
    </source>
</evidence>
<dbReference type="PROSITE" id="PS50234">
    <property type="entry name" value="VWFA"/>
    <property type="match status" value="1"/>
</dbReference>
<dbReference type="PANTHER" id="PTHR22550">
    <property type="entry name" value="SPORE GERMINATION PROTEIN"/>
    <property type="match status" value="1"/>
</dbReference>
<evidence type="ECO:0000256" key="5">
    <source>
        <dbReference type="SAM" id="Phobius"/>
    </source>
</evidence>
<dbReference type="InterPro" id="IPR050768">
    <property type="entry name" value="UPF0353/GerABKA_families"/>
</dbReference>
<dbReference type="Pfam" id="PF07584">
    <property type="entry name" value="BatA"/>
    <property type="match status" value="1"/>
</dbReference>
<evidence type="ECO:0000259" key="6">
    <source>
        <dbReference type="PROSITE" id="PS50234"/>
    </source>
</evidence>
<dbReference type="PANTHER" id="PTHR22550:SF5">
    <property type="entry name" value="LEUCINE ZIPPER PROTEIN 4"/>
    <property type="match status" value="1"/>
</dbReference>
<evidence type="ECO:0000256" key="1">
    <source>
        <dbReference type="ARBA" id="ARBA00022475"/>
    </source>
</evidence>
<name>A0A6J4SZ64_9ACTN</name>
<dbReference type="SMART" id="SM00327">
    <property type="entry name" value="VWA"/>
    <property type="match status" value="1"/>
</dbReference>
<dbReference type="InterPro" id="IPR002035">
    <property type="entry name" value="VWF_A"/>
</dbReference>
<dbReference type="InterPro" id="IPR024163">
    <property type="entry name" value="Aerotolerance_reg_N"/>
</dbReference>
<dbReference type="AlphaFoldDB" id="A0A6J4SZ64"/>